<dbReference type="RefSeq" id="WP_148972013.1">
    <property type="nucleotide sequence ID" value="NZ_CP043314.1"/>
</dbReference>
<accession>A0A5C0UGN3</accession>
<evidence type="ECO:0000313" key="1">
    <source>
        <dbReference type="EMBL" id="QEK38890.1"/>
    </source>
</evidence>
<dbReference type="Proteomes" id="UP000324924">
    <property type="component" value="Chromosome"/>
</dbReference>
<evidence type="ECO:0008006" key="3">
    <source>
        <dbReference type="Google" id="ProtNLM"/>
    </source>
</evidence>
<gene>
    <name evidence="1" type="ORF">FZC36_00345</name>
</gene>
<keyword evidence="2" id="KW-1185">Reference proteome</keyword>
<dbReference type="SUPFAM" id="SSF160719">
    <property type="entry name" value="gpW/gp25-like"/>
    <property type="match status" value="1"/>
</dbReference>
<dbReference type="AlphaFoldDB" id="A0A5C0UGN3"/>
<proteinExistence type="predicted"/>
<organism evidence="1 2">
    <name type="scientific">Candidatus Nesciobacter abundans</name>
    <dbReference type="NCBI Taxonomy" id="2601668"/>
    <lineage>
        <taxon>Bacteria</taxon>
        <taxon>Pseudomonadati</taxon>
        <taxon>Pseudomonadota</taxon>
        <taxon>Alphaproteobacteria</taxon>
        <taxon>Holosporales</taxon>
        <taxon>Holosporaceae</taxon>
        <taxon>Candidatus Nesciobacter</taxon>
    </lineage>
</organism>
<name>A0A5C0UGN3_9PROT</name>
<sequence length="123" mass="14554">MKAALFERLKKNPSSYSSYEDLYESIKEEIYCILDRQSLFAESMSGISNYIPDLSPYDQEKIYLLEVYLKKNIERYEPRLKKPSVKVQKFIENIQSLAIEINGYVVFEEKIELMQISILHSKQ</sequence>
<evidence type="ECO:0000313" key="2">
    <source>
        <dbReference type="Proteomes" id="UP000324924"/>
    </source>
</evidence>
<dbReference type="EMBL" id="CP043314">
    <property type="protein sequence ID" value="QEK38890.1"/>
    <property type="molecule type" value="Genomic_DNA"/>
</dbReference>
<dbReference type="KEGG" id="nabu:FZC36_00345"/>
<protein>
    <recommendedName>
        <fullName evidence="3">IraD/Gp25-like domain-containing protein</fullName>
    </recommendedName>
</protein>
<dbReference type="OrthoDB" id="8480241at2"/>
<reference evidence="1 2" key="1">
    <citation type="submission" date="2019-08" db="EMBL/GenBank/DDBJ databases">
        <title>Highly reduced genomes of protist endosymbionts show evolutionary convergence.</title>
        <authorList>
            <person name="George E."/>
            <person name="Husnik F."/>
            <person name="Tashyreva D."/>
            <person name="Prokopchuk G."/>
            <person name="Horak A."/>
            <person name="Kwong W.K."/>
            <person name="Lukes J."/>
            <person name="Keeling P.J."/>
        </authorList>
    </citation>
    <scope>NUCLEOTIDE SEQUENCE [LARGE SCALE GENOMIC DNA]</scope>
    <source>
        <strain evidence="1">1604HC</strain>
    </source>
</reference>